<feature type="transmembrane region" description="Helical" evidence="6">
    <location>
        <begin position="290"/>
        <end position="311"/>
    </location>
</feature>
<feature type="transmembrane region" description="Helical" evidence="6">
    <location>
        <begin position="213"/>
        <end position="234"/>
    </location>
</feature>
<dbReference type="Proteomes" id="UP000307702">
    <property type="component" value="Unassembled WGS sequence"/>
</dbReference>
<dbReference type="OrthoDB" id="9815248at2"/>
<keyword evidence="8" id="KW-1185">Reference proteome</keyword>
<gene>
    <name evidence="7" type="ORF">FCS21_09270</name>
</gene>
<feature type="transmembrane region" description="Helical" evidence="6">
    <location>
        <begin position="432"/>
        <end position="452"/>
    </location>
</feature>
<keyword evidence="4 6" id="KW-1133">Transmembrane helix</keyword>
<evidence type="ECO:0000256" key="4">
    <source>
        <dbReference type="ARBA" id="ARBA00022989"/>
    </source>
</evidence>
<evidence type="ECO:0008006" key="9">
    <source>
        <dbReference type="Google" id="ProtNLM"/>
    </source>
</evidence>
<dbReference type="PANTHER" id="PTHR30250:SF11">
    <property type="entry name" value="O-ANTIGEN TRANSPORTER-RELATED"/>
    <property type="match status" value="1"/>
</dbReference>
<dbReference type="PANTHER" id="PTHR30250">
    <property type="entry name" value="PST FAMILY PREDICTED COLANIC ACID TRANSPORTER"/>
    <property type="match status" value="1"/>
</dbReference>
<proteinExistence type="predicted"/>
<dbReference type="InterPro" id="IPR002797">
    <property type="entry name" value="Polysacc_synth"/>
</dbReference>
<protein>
    <recommendedName>
        <fullName evidence="9">Polysaccharide biosynthesis protein C-terminal domain-containing protein</fullName>
    </recommendedName>
</protein>
<feature type="transmembrane region" description="Helical" evidence="6">
    <location>
        <begin position="240"/>
        <end position="269"/>
    </location>
</feature>
<evidence type="ECO:0000256" key="6">
    <source>
        <dbReference type="SAM" id="Phobius"/>
    </source>
</evidence>
<dbReference type="Pfam" id="PF01943">
    <property type="entry name" value="Polysacc_synt"/>
    <property type="match status" value="1"/>
</dbReference>
<keyword evidence="3 6" id="KW-0812">Transmembrane</keyword>
<reference evidence="7 8" key="1">
    <citation type="submission" date="2019-05" db="EMBL/GenBank/DDBJ databases">
        <title>Colwellia ponticola sp. nov., isolated from seawater.</title>
        <authorList>
            <person name="Yoon J.-H."/>
        </authorList>
    </citation>
    <scope>NUCLEOTIDE SEQUENCE [LARGE SCALE GENOMIC DNA]</scope>
    <source>
        <strain evidence="7 8">OISW-25</strain>
    </source>
</reference>
<comment type="caution">
    <text evidence="7">The sequence shown here is derived from an EMBL/GenBank/DDBJ whole genome shotgun (WGS) entry which is preliminary data.</text>
</comment>
<organism evidence="7 8">
    <name type="scientific">Colwellia ponticola</name>
    <dbReference type="NCBI Taxonomy" id="2304625"/>
    <lineage>
        <taxon>Bacteria</taxon>
        <taxon>Pseudomonadati</taxon>
        <taxon>Pseudomonadota</taxon>
        <taxon>Gammaproteobacteria</taxon>
        <taxon>Alteromonadales</taxon>
        <taxon>Colwelliaceae</taxon>
        <taxon>Colwellia</taxon>
    </lineage>
</organism>
<dbReference type="RefSeq" id="WP_138622676.1">
    <property type="nucleotide sequence ID" value="NZ_SZVP01000007.1"/>
</dbReference>
<keyword evidence="5 6" id="KW-0472">Membrane</keyword>
<evidence type="ECO:0000256" key="3">
    <source>
        <dbReference type="ARBA" id="ARBA00022692"/>
    </source>
</evidence>
<feature type="transmembrane region" description="Helical" evidence="6">
    <location>
        <begin position="108"/>
        <end position="130"/>
    </location>
</feature>
<evidence type="ECO:0000313" key="7">
    <source>
        <dbReference type="EMBL" id="TMM45271.1"/>
    </source>
</evidence>
<feature type="transmembrane region" description="Helical" evidence="6">
    <location>
        <begin position="48"/>
        <end position="66"/>
    </location>
</feature>
<feature type="transmembrane region" description="Helical" evidence="6">
    <location>
        <begin position="354"/>
        <end position="371"/>
    </location>
</feature>
<keyword evidence="2" id="KW-1003">Cell membrane</keyword>
<dbReference type="InterPro" id="IPR050833">
    <property type="entry name" value="Poly_Biosynth_Transport"/>
</dbReference>
<name>A0A8H2JPF3_9GAMM</name>
<feature type="transmembrane region" description="Helical" evidence="6">
    <location>
        <begin position="78"/>
        <end position="102"/>
    </location>
</feature>
<comment type="subcellular location">
    <subcellularLocation>
        <location evidence="1">Cell membrane</location>
        <topology evidence="1">Multi-pass membrane protein</topology>
    </subcellularLocation>
</comment>
<sequence>MNISKRFSLYFLATIISRGVGFILLPLYTEHLSTAEYGVLAIIDTLGLYFGIFVAGGLGTALVRFYDVDDSQNNKNVFTGVVSIVSLLFLFLLAIVALITAFYDFNLISSNIILLSMTYFGLDTVNSLYIRQLNINKSDKTYFVVLMMKLAIAVPLNIYFIAYKEMGVIGFIYANLLSSSFVLFFSCIPYFIKQFSLPSLAFLKKLMSYSLPFIPNGLLEALFTSISIILLQLFHPPESLGVFAIALKLASILFLVSEPIQSLWVPYVFSIKNDPDKGVKYAKGMRLMTLALLLAAFGVTSFSGVIFYFLVDEQFKEAITVLPILLLANCIYMLRGTARIGIMLSDDVKKIPYATLLTIVISLPIFAYLTYRFGAMGAALGQLTQSCVLILIFLHWSNKFVVIKTKAIQYIPPIIVFLLMSNVINVEVSLNILTPLIVFFSYLIFIYFSGAINRDEKEFVLTQIKSRLKEKE</sequence>
<dbReference type="GO" id="GO:0005886">
    <property type="term" value="C:plasma membrane"/>
    <property type="evidence" value="ECO:0007669"/>
    <property type="project" value="UniProtKB-SubCell"/>
</dbReference>
<evidence type="ECO:0000256" key="1">
    <source>
        <dbReference type="ARBA" id="ARBA00004651"/>
    </source>
</evidence>
<accession>A0A8H2JPF3</accession>
<evidence type="ECO:0000256" key="2">
    <source>
        <dbReference type="ARBA" id="ARBA00022475"/>
    </source>
</evidence>
<feature type="transmembrane region" description="Helical" evidence="6">
    <location>
        <begin position="317"/>
        <end position="334"/>
    </location>
</feature>
<feature type="transmembrane region" description="Helical" evidence="6">
    <location>
        <begin position="142"/>
        <end position="162"/>
    </location>
</feature>
<feature type="transmembrane region" description="Helical" evidence="6">
    <location>
        <begin position="168"/>
        <end position="192"/>
    </location>
</feature>
<feature type="transmembrane region" description="Helical" evidence="6">
    <location>
        <begin position="377"/>
        <end position="396"/>
    </location>
</feature>
<dbReference type="AlphaFoldDB" id="A0A8H2JPF3"/>
<dbReference type="EMBL" id="SZVP01000007">
    <property type="protein sequence ID" value="TMM45271.1"/>
    <property type="molecule type" value="Genomic_DNA"/>
</dbReference>
<feature type="transmembrane region" description="Helical" evidence="6">
    <location>
        <begin position="7"/>
        <end position="28"/>
    </location>
</feature>
<feature type="transmembrane region" description="Helical" evidence="6">
    <location>
        <begin position="408"/>
        <end position="426"/>
    </location>
</feature>
<evidence type="ECO:0000256" key="5">
    <source>
        <dbReference type="ARBA" id="ARBA00023136"/>
    </source>
</evidence>
<evidence type="ECO:0000313" key="8">
    <source>
        <dbReference type="Proteomes" id="UP000307702"/>
    </source>
</evidence>